<dbReference type="RefSeq" id="WP_132113163.1">
    <property type="nucleotide sequence ID" value="NZ_SMFO01000020.1"/>
</dbReference>
<dbReference type="EMBL" id="SMFO01000020">
    <property type="protein sequence ID" value="TDE00866.1"/>
    <property type="molecule type" value="Genomic_DNA"/>
</dbReference>
<name>A0A4R5CLP1_9FLAO</name>
<keyword evidence="3" id="KW-1185">Reference proteome</keyword>
<dbReference type="Proteomes" id="UP000294597">
    <property type="component" value="Unassembled WGS sequence"/>
</dbReference>
<evidence type="ECO:0000313" key="3">
    <source>
        <dbReference type="Proteomes" id="UP000294597"/>
    </source>
</evidence>
<evidence type="ECO:0000256" key="1">
    <source>
        <dbReference type="SAM" id="SignalP"/>
    </source>
</evidence>
<feature type="chain" id="PRO_5020286955" description="Carboxypeptidase-like regulatory domain-containing protein" evidence="1">
    <location>
        <begin position="20"/>
        <end position="247"/>
    </location>
</feature>
<reference evidence="2 3" key="1">
    <citation type="submission" date="2019-03" db="EMBL/GenBank/DDBJ databases">
        <title>Flavobacterium TSA-D2 sp. nov., isolated from arctic soil.</title>
        <authorList>
            <person name="Chaudhary D.K."/>
        </authorList>
    </citation>
    <scope>NUCLEOTIDE SEQUENCE [LARGE SCALE GENOMIC DNA]</scope>
    <source>
        <strain evidence="2 3">TSA-D2</strain>
    </source>
</reference>
<keyword evidence="1" id="KW-0732">Signal</keyword>
<gene>
    <name evidence="2" type="ORF">E0F98_15665</name>
</gene>
<dbReference type="AlphaFoldDB" id="A0A4R5CLP1"/>
<dbReference type="InterPro" id="IPR008969">
    <property type="entry name" value="CarboxyPept-like_regulatory"/>
</dbReference>
<comment type="caution">
    <text evidence="2">The sequence shown here is derived from an EMBL/GenBank/DDBJ whole genome shotgun (WGS) entry which is preliminary data.</text>
</comment>
<feature type="signal peptide" evidence="1">
    <location>
        <begin position="1"/>
        <end position="19"/>
    </location>
</feature>
<sequence>MKVKLLSVLILFTSQFSFSQTIKGKVVFNNYAIPSVEVINATTKTLTVSDSNGEFSINAKTSDILVFVSKEHQVKKITISPTLFTKNQLVVELILKAEELNEVLITNIPSIKLGTDLKWEQSKLQQYALEKKANTPKVLGVNMGGIDNGINFMQIGGLLAKLFQKEKEPKKKIVPTISFKDFVKKNCNEDYFIKTLQLKPDQIELFLQFCEADPKSKIVVANNNTLSTMDFLFIKNEEFKKLAATKK</sequence>
<protein>
    <recommendedName>
        <fullName evidence="4">Carboxypeptidase-like regulatory domain-containing protein</fullName>
    </recommendedName>
</protein>
<proteinExistence type="predicted"/>
<dbReference type="SUPFAM" id="SSF49464">
    <property type="entry name" value="Carboxypeptidase regulatory domain-like"/>
    <property type="match status" value="1"/>
</dbReference>
<evidence type="ECO:0000313" key="2">
    <source>
        <dbReference type="EMBL" id="TDE00866.1"/>
    </source>
</evidence>
<evidence type="ECO:0008006" key="4">
    <source>
        <dbReference type="Google" id="ProtNLM"/>
    </source>
</evidence>
<organism evidence="2 3">
    <name type="scientific">Flavobacterium hiemivividum</name>
    <dbReference type="NCBI Taxonomy" id="2541734"/>
    <lineage>
        <taxon>Bacteria</taxon>
        <taxon>Pseudomonadati</taxon>
        <taxon>Bacteroidota</taxon>
        <taxon>Flavobacteriia</taxon>
        <taxon>Flavobacteriales</taxon>
        <taxon>Flavobacteriaceae</taxon>
        <taxon>Flavobacterium</taxon>
    </lineage>
</organism>
<accession>A0A4R5CLP1</accession>